<evidence type="ECO:0000313" key="1">
    <source>
        <dbReference type="EMBL" id="KAJ8867996.1"/>
    </source>
</evidence>
<organism evidence="1 2">
    <name type="scientific">Dryococelus australis</name>
    <dbReference type="NCBI Taxonomy" id="614101"/>
    <lineage>
        <taxon>Eukaryota</taxon>
        <taxon>Metazoa</taxon>
        <taxon>Ecdysozoa</taxon>
        <taxon>Arthropoda</taxon>
        <taxon>Hexapoda</taxon>
        <taxon>Insecta</taxon>
        <taxon>Pterygota</taxon>
        <taxon>Neoptera</taxon>
        <taxon>Polyneoptera</taxon>
        <taxon>Phasmatodea</taxon>
        <taxon>Verophasmatodea</taxon>
        <taxon>Anareolatae</taxon>
        <taxon>Phasmatidae</taxon>
        <taxon>Eurycanthinae</taxon>
        <taxon>Dryococelus</taxon>
    </lineage>
</organism>
<proteinExistence type="predicted"/>
<dbReference type="InterPro" id="IPR036397">
    <property type="entry name" value="RNaseH_sf"/>
</dbReference>
<dbReference type="Gene3D" id="3.30.420.10">
    <property type="entry name" value="Ribonuclease H-like superfamily/Ribonuclease H"/>
    <property type="match status" value="1"/>
</dbReference>
<protein>
    <submittedName>
        <fullName evidence="1">Uncharacterized protein</fullName>
    </submittedName>
</protein>
<reference evidence="1 2" key="1">
    <citation type="submission" date="2023-02" db="EMBL/GenBank/DDBJ databases">
        <title>LHISI_Scaffold_Assembly.</title>
        <authorList>
            <person name="Stuart O.P."/>
            <person name="Cleave R."/>
            <person name="Magrath M.J.L."/>
            <person name="Mikheyev A.S."/>
        </authorList>
    </citation>
    <scope>NUCLEOTIDE SEQUENCE [LARGE SCALE GENOMIC DNA]</scope>
    <source>
        <strain evidence="1">Daus_M_001</strain>
        <tissue evidence="1">Leg muscle</tissue>
    </source>
</reference>
<accession>A0ABQ9G6D4</accession>
<sequence>MLLWKTIAAEIDSPMPAPEDLNPLDFYLRGHLKALVYATRVDDVCALRNRIVAGCEIIRNTSRIHQRIRESMQRRVDACVSADMAIDDWREEKRAAREVTSGREICDCEHHSSEEYDSRLGYWTRCIAEQVTMMCGVTRLPCIATDGHVASARSRDASRSFAVLLREKKGGGGFPPLLAVQQAALRTAGGVSTLALGRSGGQYCGGARAGRQLGRASHVKDDHGARRAVGAVTRLRRRRRGPDTVRQPALHLPQHHASVRPRRLLLFRRLSGKYCSSPSQSCYVQVLVGTLSLLIVTSLFQTQVTGG</sequence>
<dbReference type="Proteomes" id="UP001159363">
    <property type="component" value="Chromosome 14"/>
</dbReference>
<dbReference type="EMBL" id="JARBHB010000015">
    <property type="protein sequence ID" value="KAJ8867996.1"/>
    <property type="molecule type" value="Genomic_DNA"/>
</dbReference>
<keyword evidence="2" id="KW-1185">Reference proteome</keyword>
<dbReference type="PANTHER" id="PTHR47326">
    <property type="entry name" value="TRANSPOSABLE ELEMENT TC3 TRANSPOSASE-LIKE PROTEIN"/>
    <property type="match status" value="1"/>
</dbReference>
<evidence type="ECO:0000313" key="2">
    <source>
        <dbReference type="Proteomes" id="UP001159363"/>
    </source>
</evidence>
<comment type="caution">
    <text evidence="1">The sequence shown here is derived from an EMBL/GenBank/DDBJ whole genome shotgun (WGS) entry which is preliminary data.</text>
</comment>
<gene>
    <name evidence="1" type="ORF">PR048_031805</name>
</gene>
<name>A0ABQ9G6D4_9NEOP</name>
<dbReference type="PANTHER" id="PTHR47326:SF1">
    <property type="entry name" value="HTH PSQ-TYPE DOMAIN-CONTAINING PROTEIN"/>
    <property type="match status" value="1"/>
</dbReference>